<dbReference type="InterPro" id="IPR016177">
    <property type="entry name" value="DNA-bd_dom_sf"/>
</dbReference>
<name>A0A6B9RKD4_9CAUD</name>
<reference evidence="2 3" key="1">
    <citation type="submission" date="2019-04" db="EMBL/GenBank/DDBJ databases">
        <title>Whole genome sequence analysis of broad host range Salmonella enterica bacteriophages.</title>
        <authorList>
            <person name="Bhandare S.G."/>
            <person name="Colavecchio A."/>
            <person name="Emond-Rheault J.-G."/>
            <person name="Hamel J."/>
            <person name="Kukavica-Ibrulj I."/>
            <person name="Boyle B."/>
            <person name="Levesque R.C."/>
            <person name="Goodridge L."/>
        </authorList>
    </citation>
    <scope>NUCLEOTIDE SEQUENCE [LARGE SCALE GENOMIC DNA]</scope>
</reference>
<accession>A0A6B9RKD4</accession>
<keyword evidence="2" id="KW-0255">Endonuclease</keyword>
<keyword evidence="2" id="KW-0378">Hydrolase</keyword>
<keyword evidence="2" id="KW-0540">Nuclease</keyword>
<dbReference type="InterPro" id="IPR003615">
    <property type="entry name" value="HNH_nuc"/>
</dbReference>
<sequence>MKDLVARLREVLDYNPETGVITWKVQLNPRGKVGTVAGSRSNNYLQIQIDGVRRYNHNIAWMMVKGEPVPDGYEIDHIDTDGCNNAWSNFRLATKSQNQHNRGLQKNNTSGIKGVSFCKQTGKWKARVTFQSKEYSCGRHDSKESAQAAVIKKRNELHQEFSRNQ</sequence>
<protein>
    <submittedName>
        <fullName evidence="2">HNH homing endonuclease</fullName>
    </submittedName>
</protein>
<dbReference type="EMBL" id="MK759884">
    <property type="protein sequence ID" value="QHI00658.1"/>
    <property type="molecule type" value="Genomic_DNA"/>
</dbReference>
<dbReference type="SUPFAM" id="SSF54060">
    <property type="entry name" value="His-Me finger endonucleases"/>
    <property type="match status" value="1"/>
</dbReference>
<evidence type="ECO:0000259" key="1">
    <source>
        <dbReference type="Pfam" id="PF13392"/>
    </source>
</evidence>
<dbReference type="SUPFAM" id="SSF54171">
    <property type="entry name" value="DNA-binding domain"/>
    <property type="match status" value="1"/>
</dbReference>
<dbReference type="GO" id="GO:0004519">
    <property type="term" value="F:endonuclease activity"/>
    <property type="evidence" value="ECO:0007669"/>
    <property type="project" value="UniProtKB-KW"/>
</dbReference>
<dbReference type="Gene3D" id="3.90.75.20">
    <property type="match status" value="1"/>
</dbReference>
<proteinExistence type="predicted"/>
<dbReference type="GO" id="GO:0003677">
    <property type="term" value="F:DNA binding"/>
    <property type="evidence" value="ECO:0007669"/>
    <property type="project" value="InterPro"/>
</dbReference>
<dbReference type="Pfam" id="PF13392">
    <property type="entry name" value="HNH_3"/>
    <property type="match status" value="1"/>
</dbReference>
<organism evidence="2 3">
    <name type="scientific">Salmonella phage vB_SenM_SB18</name>
    <dbReference type="NCBI Taxonomy" id="2698415"/>
    <lineage>
        <taxon>Viruses</taxon>
        <taxon>Duplodnaviria</taxon>
        <taxon>Heunggongvirae</taxon>
        <taxon>Uroviricota</taxon>
        <taxon>Caudoviricetes</taxon>
        <taxon>Andersonviridae</taxon>
        <taxon>Ounavirinae</taxon>
        <taxon>Kolesnikvirus</taxon>
        <taxon>Kolesnikvirus Ea214</taxon>
    </lineage>
</organism>
<feature type="domain" description="HNH nuclease" evidence="1">
    <location>
        <begin position="54"/>
        <end position="99"/>
    </location>
</feature>
<evidence type="ECO:0000313" key="3">
    <source>
        <dbReference type="Proteomes" id="UP000464465"/>
    </source>
</evidence>
<evidence type="ECO:0000313" key="2">
    <source>
        <dbReference type="EMBL" id="QHI00658.1"/>
    </source>
</evidence>
<dbReference type="Proteomes" id="UP000464465">
    <property type="component" value="Segment"/>
</dbReference>
<dbReference type="InterPro" id="IPR044925">
    <property type="entry name" value="His-Me_finger_sf"/>
</dbReference>